<keyword evidence="3" id="KW-1185">Reference proteome</keyword>
<dbReference type="KEGG" id="tva:4750999"/>
<dbReference type="InParanoid" id="A2FP91"/>
<dbReference type="eggNOG" id="KOG2080">
    <property type="taxonomic scope" value="Eukaryota"/>
</dbReference>
<protein>
    <recommendedName>
        <fullName evidence="1">UDENN domain-containing protein</fullName>
    </recommendedName>
</protein>
<dbReference type="EMBL" id="DS113921">
    <property type="protein sequence ID" value="EAX93281.1"/>
    <property type="molecule type" value="Genomic_DNA"/>
</dbReference>
<name>A2FP91_TRIV3</name>
<evidence type="ECO:0000313" key="2">
    <source>
        <dbReference type="EMBL" id="EAX93281.1"/>
    </source>
</evidence>
<dbReference type="STRING" id="5722.A2FP91"/>
<evidence type="ECO:0000259" key="1">
    <source>
        <dbReference type="PROSITE" id="PS50211"/>
    </source>
</evidence>
<feature type="domain" description="UDENN" evidence="1">
    <location>
        <begin position="51"/>
        <end position="517"/>
    </location>
</feature>
<dbReference type="Gene3D" id="3.30.450.200">
    <property type="match status" value="1"/>
</dbReference>
<accession>A2FP91</accession>
<dbReference type="InterPro" id="IPR001194">
    <property type="entry name" value="cDENN_dom"/>
</dbReference>
<dbReference type="PROSITE" id="PS50211">
    <property type="entry name" value="DENN"/>
    <property type="match status" value="1"/>
</dbReference>
<dbReference type="VEuPathDB" id="TrichDB:TVAGG3_0765260"/>
<dbReference type="AlphaFoldDB" id="A2FP91"/>
<reference evidence="2" key="2">
    <citation type="journal article" date="2007" name="Science">
        <title>Draft genome sequence of the sexually transmitted pathogen Trichomonas vaginalis.</title>
        <authorList>
            <person name="Carlton J.M."/>
            <person name="Hirt R.P."/>
            <person name="Silva J.C."/>
            <person name="Delcher A.L."/>
            <person name="Schatz M."/>
            <person name="Zhao Q."/>
            <person name="Wortman J.R."/>
            <person name="Bidwell S.L."/>
            <person name="Alsmark U.C.M."/>
            <person name="Besteiro S."/>
            <person name="Sicheritz-Ponten T."/>
            <person name="Noel C.J."/>
            <person name="Dacks J.B."/>
            <person name="Foster P.G."/>
            <person name="Simillion C."/>
            <person name="Van de Peer Y."/>
            <person name="Miranda-Saavedra D."/>
            <person name="Barton G.J."/>
            <person name="Westrop G.D."/>
            <person name="Mueller S."/>
            <person name="Dessi D."/>
            <person name="Fiori P.L."/>
            <person name="Ren Q."/>
            <person name="Paulsen I."/>
            <person name="Zhang H."/>
            <person name="Bastida-Corcuera F.D."/>
            <person name="Simoes-Barbosa A."/>
            <person name="Brown M.T."/>
            <person name="Hayes R.D."/>
            <person name="Mukherjee M."/>
            <person name="Okumura C.Y."/>
            <person name="Schneider R."/>
            <person name="Smith A.J."/>
            <person name="Vanacova S."/>
            <person name="Villalvazo M."/>
            <person name="Haas B.J."/>
            <person name="Pertea M."/>
            <person name="Feldblyum T.V."/>
            <person name="Utterback T.R."/>
            <person name="Shu C.L."/>
            <person name="Osoegawa K."/>
            <person name="de Jong P.J."/>
            <person name="Hrdy I."/>
            <person name="Horvathova L."/>
            <person name="Zubacova Z."/>
            <person name="Dolezal P."/>
            <person name="Malik S.B."/>
            <person name="Logsdon J.M. Jr."/>
            <person name="Henze K."/>
            <person name="Gupta A."/>
            <person name="Wang C.C."/>
            <person name="Dunne R.L."/>
            <person name="Upcroft J.A."/>
            <person name="Upcroft P."/>
            <person name="White O."/>
            <person name="Salzberg S.L."/>
            <person name="Tang P."/>
            <person name="Chiu C.-H."/>
            <person name="Lee Y.-S."/>
            <person name="Embley T.M."/>
            <person name="Coombs G.H."/>
            <person name="Mottram J.C."/>
            <person name="Tachezy J."/>
            <person name="Fraser-Liggett C.M."/>
            <person name="Johnson P.J."/>
        </authorList>
    </citation>
    <scope>NUCLEOTIDE SEQUENCE [LARGE SCALE GENOMIC DNA]</scope>
    <source>
        <strain evidence="2">G3</strain>
    </source>
</reference>
<dbReference type="InterPro" id="IPR037516">
    <property type="entry name" value="Tripartite_DENN"/>
</dbReference>
<dbReference type="Proteomes" id="UP000001542">
    <property type="component" value="Unassembled WGS sequence"/>
</dbReference>
<dbReference type="InterPro" id="IPR005113">
    <property type="entry name" value="uDENN_dom"/>
</dbReference>
<evidence type="ECO:0000313" key="3">
    <source>
        <dbReference type="Proteomes" id="UP000001542"/>
    </source>
</evidence>
<dbReference type="SMART" id="SM00799">
    <property type="entry name" value="DENN"/>
    <property type="match status" value="1"/>
</dbReference>
<dbReference type="Gene3D" id="3.40.50.11500">
    <property type="match status" value="1"/>
</dbReference>
<dbReference type="Pfam" id="PF03456">
    <property type="entry name" value="uDENN"/>
    <property type="match status" value="1"/>
</dbReference>
<reference evidence="2" key="1">
    <citation type="submission" date="2006-10" db="EMBL/GenBank/DDBJ databases">
        <authorList>
            <person name="Amadeo P."/>
            <person name="Zhao Q."/>
            <person name="Wortman J."/>
            <person name="Fraser-Liggett C."/>
            <person name="Carlton J."/>
        </authorList>
    </citation>
    <scope>NUCLEOTIDE SEQUENCE</scope>
    <source>
        <strain evidence="2">G3</strain>
    </source>
</reference>
<organism evidence="2 3">
    <name type="scientific">Trichomonas vaginalis (strain ATCC PRA-98 / G3)</name>
    <dbReference type="NCBI Taxonomy" id="412133"/>
    <lineage>
        <taxon>Eukaryota</taxon>
        <taxon>Metamonada</taxon>
        <taxon>Parabasalia</taxon>
        <taxon>Trichomonadida</taxon>
        <taxon>Trichomonadidae</taxon>
        <taxon>Trichomonas</taxon>
    </lineage>
</organism>
<dbReference type="PANTHER" id="PTHR15288">
    <property type="entry name" value="DENN DOMAIN-CONTAINING PROTEIN 2"/>
    <property type="match status" value="1"/>
</dbReference>
<dbReference type="Pfam" id="PF02141">
    <property type="entry name" value="DENN"/>
    <property type="match status" value="1"/>
</dbReference>
<dbReference type="PANTHER" id="PTHR15288:SF0">
    <property type="entry name" value="UDENN DOMAIN-CONTAINING PROTEIN"/>
    <property type="match status" value="1"/>
</dbReference>
<proteinExistence type="predicted"/>
<dbReference type="InterPro" id="IPR051942">
    <property type="entry name" value="DENN_domain_containing_2"/>
</dbReference>
<dbReference type="RefSeq" id="XP_001306211.1">
    <property type="nucleotide sequence ID" value="XM_001306210.1"/>
</dbReference>
<dbReference type="VEuPathDB" id="TrichDB:TVAG_082540"/>
<gene>
    <name evidence="2" type="ORF">TVAG_082540</name>
</gene>
<dbReference type="InterPro" id="IPR043153">
    <property type="entry name" value="DENN_C"/>
</dbReference>
<sequence>MFKAFRKDKDKKAHKIRGQLSLDRITGVLSTKDQLESQLNQSEIEKENRLGKFLFILGPHEVVPDEIALLFVYPVNKFPYTPETIYRIKHFCYPNGMNCTVSKKESLQNQFVFTLNEDGKLFFGVCTHFYPSGPQFLSNSESGQPFCICTITQNPQLNQNFQFQLMIISLISNPQLEINTKFDVKLLQYEQKLDPGILENLHKFNPPLTVLSGNPIVSSINPSFIPPKIIDTLSLYLQISNQQNCALKLTNTNSVFITATESAAKQIASTIFDVLFSILSVKNVLKFLSAILTEQRIIVYGSDFYNISSVVLSAIPMISPLEYKGAFLPLVPNRAEFLDYLGTPIPYIFGVLKFDGFLTALNSFVDPSEVCMIDVDNDKLQFPESVPILPKFSELKNLLQNQLNQIGSCKRNSQNMNEIAGSGVALSFKWNRKNKYIFTPGNALKIQQIFTKYLNEMVGPERLSGCRVRDTTDPDNPKVGFVNDAYMIGINECDLDFVEAFIGTQFFQAYCEETFFS</sequence>
<dbReference type="OrthoDB" id="6019893at2759"/>